<dbReference type="Proteomes" id="UP000231450">
    <property type="component" value="Unassembled WGS sequence"/>
</dbReference>
<comment type="caution">
    <text evidence="2">The sequence shown here is derived from an EMBL/GenBank/DDBJ whole genome shotgun (WGS) entry which is preliminary data.</text>
</comment>
<gene>
    <name evidence="2" type="ORF">COU81_01090</name>
</gene>
<feature type="non-terminal residue" evidence="2">
    <location>
        <position position="1"/>
    </location>
</feature>
<sequence length="394" mass="45199">LLVITHNLIFLPFMIILPFYLLFLLLTSEKKYATLIKFLFSLFLAACLSAFFWFPSLLEKKFTLVDNLLLKDLADYKIHFVYLKQLWNWPWGFAGSAAGLSDGISFKIGKLYILVSTLSVFVSAFLLFKAKKIHFQVNKKIYLVLTLSSLLVFSAFMTTNYSSFIWNKLTFLAYLQFPWRFLIFTSLFSSALIGAFIAYIRPQIVKIGFSSVIIILLLITNYKLFKPLYIRNLNDKEMTSNKIIEWDVSKSSFEYVPTGFPLERDSRGINQPDLTEDDLPKQKAYIMSGDAQITGLDTAPGKYFLKVKAKTNSILRLNSFNFPGWMAKSDGQPVSIDEQNKYRLITISIPAGEHLIEAKFKSTPVRKIANYTTLISLLTLIALSFKKWLIPTRN</sequence>
<name>A0A2M8KEL5_9BACT</name>
<feature type="transmembrane region" description="Helical" evidence="1">
    <location>
        <begin position="207"/>
        <end position="225"/>
    </location>
</feature>
<evidence type="ECO:0008006" key="4">
    <source>
        <dbReference type="Google" id="ProtNLM"/>
    </source>
</evidence>
<evidence type="ECO:0000313" key="2">
    <source>
        <dbReference type="EMBL" id="PJE58371.1"/>
    </source>
</evidence>
<protein>
    <recommendedName>
        <fullName evidence="4">Membrane protein 6-pyruvoyl-tetrahydropterin synthase-related domain-containing protein</fullName>
    </recommendedName>
</protein>
<dbReference type="EMBL" id="PFDW01000022">
    <property type="protein sequence ID" value="PJE58371.1"/>
    <property type="molecule type" value="Genomic_DNA"/>
</dbReference>
<dbReference type="AlphaFoldDB" id="A0A2M8KEL5"/>
<feature type="transmembrane region" description="Helical" evidence="1">
    <location>
        <begin position="38"/>
        <end position="58"/>
    </location>
</feature>
<feature type="transmembrane region" description="Helical" evidence="1">
    <location>
        <begin position="181"/>
        <end position="200"/>
    </location>
</feature>
<feature type="transmembrane region" description="Helical" evidence="1">
    <location>
        <begin position="6"/>
        <end position="26"/>
    </location>
</feature>
<evidence type="ECO:0000256" key="1">
    <source>
        <dbReference type="SAM" id="Phobius"/>
    </source>
</evidence>
<keyword evidence="1" id="KW-0472">Membrane</keyword>
<evidence type="ECO:0000313" key="3">
    <source>
        <dbReference type="Proteomes" id="UP000231450"/>
    </source>
</evidence>
<accession>A0A2M8KEL5</accession>
<organism evidence="2 3">
    <name type="scientific">Candidatus Portnoybacteria bacterium CG10_big_fil_rev_8_21_14_0_10_36_7</name>
    <dbReference type="NCBI Taxonomy" id="1974812"/>
    <lineage>
        <taxon>Bacteria</taxon>
        <taxon>Candidatus Portnoyibacteriota</taxon>
    </lineage>
</organism>
<keyword evidence="1" id="KW-0812">Transmembrane</keyword>
<proteinExistence type="predicted"/>
<keyword evidence="1" id="KW-1133">Transmembrane helix</keyword>
<reference evidence="3" key="1">
    <citation type="submission" date="2017-09" db="EMBL/GenBank/DDBJ databases">
        <title>Depth-based differentiation of microbial function through sediment-hosted aquifers and enrichment of novel symbionts in the deep terrestrial subsurface.</title>
        <authorList>
            <person name="Probst A.J."/>
            <person name="Ladd B."/>
            <person name="Jarett J.K."/>
            <person name="Geller-Mcgrath D.E."/>
            <person name="Sieber C.M.K."/>
            <person name="Emerson J.B."/>
            <person name="Anantharaman K."/>
            <person name="Thomas B.C."/>
            <person name="Malmstrom R."/>
            <person name="Stieglmeier M."/>
            <person name="Klingl A."/>
            <person name="Woyke T."/>
            <person name="Ryan C.M."/>
            <person name="Banfield J.F."/>
        </authorList>
    </citation>
    <scope>NUCLEOTIDE SEQUENCE [LARGE SCALE GENOMIC DNA]</scope>
</reference>
<feature type="transmembrane region" description="Helical" evidence="1">
    <location>
        <begin position="111"/>
        <end position="129"/>
    </location>
</feature>
<feature type="transmembrane region" description="Helical" evidence="1">
    <location>
        <begin position="141"/>
        <end position="161"/>
    </location>
</feature>